<accession>A0ABY3YR39</accession>
<evidence type="ECO:0008006" key="4">
    <source>
        <dbReference type="Google" id="ProtNLM"/>
    </source>
</evidence>
<evidence type="ECO:0000313" key="2">
    <source>
        <dbReference type="EMBL" id="UNZ00320.1"/>
    </source>
</evidence>
<dbReference type="Proteomes" id="UP000829476">
    <property type="component" value="Chromosome"/>
</dbReference>
<organism evidence="2 3">
    <name type="scientific">Zhouia spongiae</name>
    <dbReference type="NCBI Taxonomy" id="2202721"/>
    <lineage>
        <taxon>Bacteria</taxon>
        <taxon>Pseudomonadati</taxon>
        <taxon>Bacteroidota</taxon>
        <taxon>Flavobacteriia</taxon>
        <taxon>Flavobacteriales</taxon>
        <taxon>Flavobacteriaceae</taxon>
        <taxon>Zhouia</taxon>
    </lineage>
</organism>
<protein>
    <recommendedName>
        <fullName evidence="4">DUF4249 family protein</fullName>
    </recommendedName>
</protein>
<sequence length="159" mass="17785">MKFFSTFFLIGLLCLSCSNNDAIDCTLFDPAFPELYIRIADATGNNLIENGTVDPERITVEGDFPGAGFRFIPADENAEPDSEARALDNTLSLFIPRESKFRYTIHLDDLDPIDVDFTAALTKIPCDLTYFKPIGADSNNKTLEFKEISSLQYLVIIEL</sequence>
<keyword evidence="3" id="KW-1185">Reference proteome</keyword>
<dbReference type="RefSeq" id="WP_242938687.1">
    <property type="nucleotide sequence ID" value="NZ_CP094326.1"/>
</dbReference>
<evidence type="ECO:0000313" key="3">
    <source>
        <dbReference type="Proteomes" id="UP000829476"/>
    </source>
</evidence>
<gene>
    <name evidence="2" type="ORF">MQE36_08270</name>
</gene>
<dbReference type="EMBL" id="CP094326">
    <property type="protein sequence ID" value="UNZ00320.1"/>
    <property type="molecule type" value="Genomic_DNA"/>
</dbReference>
<keyword evidence="1" id="KW-0732">Signal</keyword>
<reference evidence="2 3" key="1">
    <citation type="journal article" date="2018" name="Int. J. Syst. Evol. Microbiol.">
        <title>Zhouia spongiae sp. nov., isolated from a marine sponge.</title>
        <authorList>
            <person name="Zhuang L."/>
            <person name="Lin B."/>
            <person name="Qin F."/>
            <person name="Luo L."/>
        </authorList>
    </citation>
    <scope>NUCLEOTIDE SEQUENCE [LARGE SCALE GENOMIC DNA]</scope>
    <source>
        <strain evidence="2 3">HN-Y44</strain>
    </source>
</reference>
<evidence type="ECO:0000256" key="1">
    <source>
        <dbReference type="SAM" id="SignalP"/>
    </source>
</evidence>
<name>A0ABY3YR39_9FLAO</name>
<feature type="signal peptide" evidence="1">
    <location>
        <begin position="1"/>
        <end position="22"/>
    </location>
</feature>
<feature type="chain" id="PRO_5046249859" description="DUF4249 family protein" evidence="1">
    <location>
        <begin position="23"/>
        <end position="159"/>
    </location>
</feature>
<proteinExistence type="predicted"/>